<organism evidence="2 3">
    <name type="scientific">Neobacillus cucumis</name>
    <dbReference type="NCBI Taxonomy" id="1740721"/>
    <lineage>
        <taxon>Bacteria</taxon>
        <taxon>Bacillati</taxon>
        <taxon>Bacillota</taxon>
        <taxon>Bacilli</taxon>
        <taxon>Bacillales</taxon>
        <taxon>Bacillaceae</taxon>
        <taxon>Neobacillus</taxon>
    </lineage>
</organism>
<protein>
    <submittedName>
        <fullName evidence="2">Uncharacterized protein</fullName>
    </submittedName>
</protein>
<dbReference type="InterPro" id="IPR048147">
    <property type="entry name" value="CBO0543-like"/>
</dbReference>
<feature type="transmembrane region" description="Helical" evidence="1">
    <location>
        <begin position="131"/>
        <end position="151"/>
    </location>
</feature>
<feature type="transmembrane region" description="Helical" evidence="1">
    <location>
        <begin position="9"/>
        <end position="26"/>
    </location>
</feature>
<comment type="caution">
    <text evidence="2">The sequence shown here is derived from an EMBL/GenBank/DDBJ whole genome shotgun (WGS) entry which is preliminary data.</text>
</comment>
<name>A0A2N5HMD3_9BACI</name>
<keyword evidence="3" id="KW-1185">Reference proteome</keyword>
<feature type="transmembrane region" description="Helical" evidence="1">
    <location>
        <begin position="32"/>
        <end position="51"/>
    </location>
</feature>
<keyword evidence="1" id="KW-0812">Transmembrane</keyword>
<dbReference type="OrthoDB" id="2622010at2"/>
<accession>A0A2N5HMD3</accession>
<dbReference type="Proteomes" id="UP000234950">
    <property type="component" value="Unassembled WGS sequence"/>
</dbReference>
<reference evidence="2 3" key="1">
    <citation type="submission" date="2017-11" db="EMBL/GenBank/DDBJ databases">
        <title>Comparitive Functional Genomics of Dry Heat Resistant strains isolated from the Viking Spacecraft.</title>
        <authorList>
            <person name="Seuylemezian A."/>
            <person name="Cooper K."/>
            <person name="Vaishampayan P."/>
        </authorList>
    </citation>
    <scope>NUCLEOTIDE SEQUENCE [LARGE SCALE GENOMIC DNA]</scope>
    <source>
        <strain evidence="2 3">V32-6</strain>
    </source>
</reference>
<dbReference type="EMBL" id="PGVE01000031">
    <property type="protein sequence ID" value="PLS06676.1"/>
    <property type="molecule type" value="Genomic_DNA"/>
</dbReference>
<dbReference type="NCBIfam" id="NF041644">
    <property type="entry name" value="CBO0543_fam"/>
    <property type="match status" value="1"/>
</dbReference>
<keyword evidence="1" id="KW-1133">Transmembrane helix</keyword>
<proteinExistence type="predicted"/>
<dbReference type="RefSeq" id="WP_101647177.1">
    <property type="nucleotide sequence ID" value="NZ_PGVE01000031.1"/>
</dbReference>
<dbReference type="AlphaFoldDB" id="A0A2N5HMD3"/>
<evidence type="ECO:0000256" key="1">
    <source>
        <dbReference type="SAM" id="Phobius"/>
    </source>
</evidence>
<feature type="transmembrane region" description="Helical" evidence="1">
    <location>
        <begin position="63"/>
        <end position="86"/>
    </location>
</feature>
<evidence type="ECO:0000313" key="3">
    <source>
        <dbReference type="Proteomes" id="UP000234950"/>
    </source>
</evidence>
<sequence>MKHTLEKNILRALLIFGIISFINLIRKPPAKDWLLIFLFKGFLSSILDNLVVKKGYIKYPIKLFKSFDFSFIFDYLLYPITCVYYNQVTKKSNILGIFVKTFCFSIPMAATEHFLEKKTSLLKFKKGWNSLTSFWTLSITFLISRAFIAIVRKANNSPVPKN</sequence>
<keyword evidence="1" id="KW-0472">Membrane</keyword>
<gene>
    <name evidence="2" type="ORF">CVD27_07025</name>
</gene>
<feature type="transmembrane region" description="Helical" evidence="1">
    <location>
        <begin position="92"/>
        <end position="110"/>
    </location>
</feature>
<evidence type="ECO:0000313" key="2">
    <source>
        <dbReference type="EMBL" id="PLS06676.1"/>
    </source>
</evidence>